<evidence type="ECO:0000313" key="3">
    <source>
        <dbReference type="Proteomes" id="UP001627154"/>
    </source>
</evidence>
<comment type="caution">
    <text evidence="2">The sequence shown here is derived from an EMBL/GenBank/DDBJ whole genome shotgun (WGS) entry which is preliminary data.</text>
</comment>
<keyword evidence="1" id="KW-0472">Membrane</keyword>
<dbReference type="Proteomes" id="UP001627154">
    <property type="component" value="Unassembled WGS sequence"/>
</dbReference>
<gene>
    <name evidence="2" type="ORF">TKK_018231</name>
</gene>
<evidence type="ECO:0000313" key="2">
    <source>
        <dbReference type="EMBL" id="KAL3386374.1"/>
    </source>
</evidence>
<organism evidence="2 3">
    <name type="scientific">Trichogramma kaykai</name>
    <dbReference type="NCBI Taxonomy" id="54128"/>
    <lineage>
        <taxon>Eukaryota</taxon>
        <taxon>Metazoa</taxon>
        <taxon>Ecdysozoa</taxon>
        <taxon>Arthropoda</taxon>
        <taxon>Hexapoda</taxon>
        <taxon>Insecta</taxon>
        <taxon>Pterygota</taxon>
        <taxon>Neoptera</taxon>
        <taxon>Endopterygota</taxon>
        <taxon>Hymenoptera</taxon>
        <taxon>Apocrita</taxon>
        <taxon>Proctotrupomorpha</taxon>
        <taxon>Chalcidoidea</taxon>
        <taxon>Trichogrammatidae</taxon>
        <taxon>Trichogramma</taxon>
    </lineage>
</organism>
<protein>
    <submittedName>
        <fullName evidence="2">Uncharacterized protein</fullName>
    </submittedName>
</protein>
<evidence type="ECO:0000256" key="1">
    <source>
        <dbReference type="SAM" id="Phobius"/>
    </source>
</evidence>
<accession>A0ABD2W0J1</accession>
<keyword evidence="1" id="KW-1133">Transmembrane helix</keyword>
<name>A0ABD2W0J1_9HYME</name>
<keyword evidence="3" id="KW-1185">Reference proteome</keyword>
<reference evidence="2 3" key="1">
    <citation type="journal article" date="2024" name="bioRxiv">
        <title>A reference genome for Trichogramma kaykai: A tiny desert-dwelling parasitoid wasp with competing sex-ratio distorters.</title>
        <authorList>
            <person name="Culotta J."/>
            <person name="Lindsey A.R."/>
        </authorList>
    </citation>
    <scope>NUCLEOTIDE SEQUENCE [LARGE SCALE GENOMIC DNA]</scope>
    <source>
        <strain evidence="2 3">KSX58</strain>
    </source>
</reference>
<keyword evidence="1" id="KW-0812">Transmembrane</keyword>
<dbReference type="EMBL" id="JBJJXI010000147">
    <property type="protein sequence ID" value="KAL3386374.1"/>
    <property type="molecule type" value="Genomic_DNA"/>
</dbReference>
<feature type="transmembrane region" description="Helical" evidence="1">
    <location>
        <begin position="16"/>
        <end position="35"/>
    </location>
</feature>
<sequence length="112" mass="12550">MKISESESSNLRKTSLFGIDTLCTGIFCIIQKHMVFSRSKRKSTRLDRENVCMYTRGATQSNVPFESEAISLPRARSYIEQNEIKLHYVGKLEAPYGMSSSNSSNSTGLCSI</sequence>
<proteinExistence type="predicted"/>
<dbReference type="AlphaFoldDB" id="A0ABD2W0J1"/>